<feature type="domain" description="Lipocalin-like" evidence="1">
    <location>
        <begin position="4"/>
        <end position="107"/>
    </location>
</feature>
<evidence type="ECO:0000259" key="1">
    <source>
        <dbReference type="Pfam" id="PF13924"/>
    </source>
</evidence>
<gene>
    <name evidence="2" type="ORF">GGD57_000478</name>
</gene>
<comment type="caution">
    <text evidence="2">The sequence shown here is derived from an EMBL/GenBank/DDBJ whole genome shotgun (WGS) entry which is preliminary data.</text>
</comment>
<name>A0A7W6W3E9_9HYPH</name>
<proteinExistence type="predicted"/>
<dbReference type="InterPro" id="IPR024311">
    <property type="entry name" value="Lipocalin-like"/>
</dbReference>
<dbReference type="Proteomes" id="UP000540909">
    <property type="component" value="Unassembled WGS sequence"/>
</dbReference>
<evidence type="ECO:0000313" key="3">
    <source>
        <dbReference type="Proteomes" id="UP000540909"/>
    </source>
</evidence>
<organism evidence="2 3">
    <name type="scientific">Rhizobium esperanzae</name>
    <dbReference type="NCBI Taxonomy" id="1967781"/>
    <lineage>
        <taxon>Bacteria</taxon>
        <taxon>Pseudomonadati</taxon>
        <taxon>Pseudomonadota</taxon>
        <taxon>Alphaproteobacteria</taxon>
        <taxon>Hyphomicrobiales</taxon>
        <taxon>Rhizobiaceae</taxon>
        <taxon>Rhizobium/Agrobacterium group</taxon>
        <taxon>Rhizobium</taxon>
    </lineage>
</organism>
<dbReference type="Pfam" id="PF13924">
    <property type="entry name" value="Lipocalin_5"/>
    <property type="match status" value="1"/>
</dbReference>
<reference evidence="2 3" key="1">
    <citation type="submission" date="2020-08" db="EMBL/GenBank/DDBJ databases">
        <title>Genomic Encyclopedia of Type Strains, Phase IV (KMG-V): Genome sequencing to study the core and pangenomes of soil and plant-associated prokaryotes.</title>
        <authorList>
            <person name="Whitman W."/>
        </authorList>
    </citation>
    <scope>NUCLEOTIDE SEQUENCE [LARGE SCALE GENOMIC DNA]</scope>
    <source>
        <strain evidence="2 3">SEMIA 4089</strain>
    </source>
</reference>
<accession>A0A7W6W3E9</accession>
<dbReference type="EMBL" id="JACIFY010000001">
    <property type="protein sequence ID" value="MBB4233940.1"/>
    <property type="molecule type" value="Genomic_DNA"/>
</dbReference>
<sequence>MLSWTREIVATGEITDAMGPDPIGYISYNSDGRMMALVVNRHRPALKGERPSDDEKIALFDSMLAYSASYTLEEGRVIHHVDASWNPAWGASDLIRPFSLDGDTLVIGDAPGIDPATGEEVIYRIEFRKV</sequence>
<evidence type="ECO:0000313" key="2">
    <source>
        <dbReference type="EMBL" id="MBB4233940.1"/>
    </source>
</evidence>
<dbReference type="AlphaFoldDB" id="A0A7W6W3E9"/>
<protein>
    <recommendedName>
        <fullName evidence="1">Lipocalin-like domain-containing protein</fullName>
    </recommendedName>
</protein>